<reference evidence="15 16" key="1">
    <citation type="journal article" date="2019" name="Nat. Med.">
        <title>A library of human gut bacterial isolates paired with longitudinal multiomics data enables mechanistic microbiome research.</title>
        <authorList>
            <person name="Poyet M."/>
            <person name="Groussin M."/>
            <person name="Gibbons S.M."/>
            <person name="Avila-Pacheco J."/>
            <person name="Jiang X."/>
            <person name="Kearney S.M."/>
            <person name="Perrotta A.R."/>
            <person name="Berdy B."/>
            <person name="Zhao S."/>
            <person name="Lieberman T.D."/>
            <person name="Swanson P.K."/>
            <person name="Smith M."/>
            <person name="Roesemann S."/>
            <person name="Alexander J.E."/>
            <person name="Rich S.A."/>
            <person name="Livny J."/>
            <person name="Vlamakis H."/>
            <person name="Clish C."/>
            <person name="Bullock K."/>
            <person name="Deik A."/>
            <person name="Scott J."/>
            <person name="Pierce K.A."/>
            <person name="Xavier R.J."/>
            <person name="Alm E.J."/>
        </authorList>
    </citation>
    <scope>NUCLEOTIDE SEQUENCE [LARGE SCALE GENOMIC DNA]</scope>
    <source>
        <strain evidence="15 16">BIOML-A1</strain>
    </source>
</reference>
<keyword evidence="3 9" id="KW-0479">Metal-binding</keyword>
<dbReference type="PANTHER" id="PTHR42918:SF15">
    <property type="entry name" value="LYSINE--TRNA LIGASE, CHLOROPLASTIC_MITOCHONDRIAL"/>
    <property type="match status" value="1"/>
</dbReference>
<keyword evidence="9" id="KW-0648">Protein biosynthesis</keyword>
<proteinExistence type="inferred from homology"/>
<dbReference type="InterPro" id="IPR006195">
    <property type="entry name" value="aa-tRNA-synth_II"/>
</dbReference>
<dbReference type="GO" id="GO:0140096">
    <property type="term" value="F:catalytic activity, acting on a protein"/>
    <property type="evidence" value="ECO:0007669"/>
    <property type="project" value="UniProtKB-ARBA"/>
</dbReference>
<comment type="catalytic activity">
    <reaction evidence="8 9 11">
        <text>tRNA(Lys) + L-lysine + ATP = L-lysyl-tRNA(Lys) + AMP + diphosphate</text>
        <dbReference type="Rhea" id="RHEA:20792"/>
        <dbReference type="Rhea" id="RHEA-COMP:9696"/>
        <dbReference type="Rhea" id="RHEA-COMP:9697"/>
        <dbReference type="ChEBI" id="CHEBI:30616"/>
        <dbReference type="ChEBI" id="CHEBI:32551"/>
        <dbReference type="ChEBI" id="CHEBI:33019"/>
        <dbReference type="ChEBI" id="CHEBI:78442"/>
        <dbReference type="ChEBI" id="CHEBI:78529"/>
        <dbReference type="ChEBI" id="CHEBI:456215"/>
        <dbReference type="EC" id="6.1.1.6"/>
    </reaction>
</comment>
<keyword evidence="4 9" id="KW-0547">Nucleotide-binding</keyword>
<dbReference type="GO" id="GO:0004824">
    <property type="term" value="F:lysine-tRNA ligase activity"/>
    <property type="evidence" value="ECO:0007669"/>
    <property type="project" value="UniProtKB-UniRule"/>
</dbReference>
<dbReference type="PRINTS" id="PR00982">
    <property type="entry name" value="TRNASYNTHLYS"/>
</dbReference>
<evidence type="ECO:0000256" key="7">
    <source>
        <dbReference type="ARBA" id="ARBA00023146"/>
    </source>
</evidence>
<dbReference type="NCBIfam" id="NF001756">
    <property type="entry name" value="PRK00484.1"/>
    <property type="match status" value="1"/>
</dbReference>
<dbReference type="CDD" id="cd00775">
    <property type="entry name" value="LysRS_core"/>
    <property type="match status" value="1"/>
</dbReference>
<dbReference type="InterPro" id="IPR018149">
    <property type="entry name" value="Lys-tRNA-synth_II_C"/>
</dbReference>
<evidence type="ECO:0000313" key="15">
    <source>
        <dbReference type="EMBL" id="MZK10578.1"/>
    </source>
</evidence>
<dbReference type="HAMAP" id="MF_00252">
    <property type="entry name" value="Lys_tRNA_synth_class2"/>
    <property type="match status" value="1"/>
</dbReference>
<dbReference type="EMBL" id="WWSH01000006">
    <property type="protein sequence ID" value="MZK10578.1"/>
    <property type="molecule type" value="Genomic_DNA"/>
</dbReference>
<dbReference type="Proteomes" id="UP000449249">
    <property type="component" value="Unassembled WGS sequence"/>
</dbReference>
<evidence type="ECO:0000256" key="8">
    <source>
        <dbReference type="ARBA" id="ARBA00048573"/>
    </source>
</evidence>
<evidence type="ECO:0000259" key="14">
    <source>
        <dbReference type="PROSITE" id="PS50886"/>
    </source>
</evidence>
<comment type="subcellular location">
    <subcellularLocation>
        <location evidence="9">Cytoplasm</location>
    </subcellularLocation>
</comment>
<dbReference type="InterPro" id="IPR045864">
    <property type="entry name" value="aa-tRNA-synth_II/BPL/LPL"/>
</dbReference>
<keyword evidence="5 9" id="KW-0067">ATP-binding</keyword>
<evidence type="ECO:0000256" key="12">
    <source>
        <dbReference type="SAM" id="MobiDB-lite"/>
    </source>
</evidence>
<dbReference type="GO" id="GO:0006430">
    <property type="term" value="P:lysyl-tRNA aminoacylation"/>
    <property type="evidence" value="ECO:0007669"/>
    <property type="project" value="UniProtKB-UniRule"/>
</dbReference>
<dbReference type="GO" id="GO:0000049">
    <property type="term" value="F:tRNA binding"/>
    <property type="evidence" value="ECO:0007669"/>
    <property type="project" value="UniProtKB-UniRule"/>
</dbReference>
<organism evidence="15 16">
    <name type="scientific">Dorea longicatena</name>
    <dbReference type="NCBI Taxonomy" id="88431"/>
    <lineage>
        <taxon>Bacteria</taxon>
        <taxon>Bacillati</taxon>
        <taxon>Bacillota</taxon>
        <taxon>Clostridia</taxon>
        <taxon>Lachnospirales</taxon>
        <taxon>Lachnospiraceae</taxon>
        <taxon>Dorea</taxon>
    </lineage>
</organism>
<keyword evidence="1 10" id="KW-0820">tRNA-binding</keyword>
<dbReference type="GO" id="GO:0005829">
    <property type="term" value="C:cytosol"/>
    <property type="evidence" value="ECO:0007669"/>
    <property type="project" value="TreeGrafter"/>
</dbReference>
<evidence type="ECO:0000256" key="9">
    <source>
        <dbReference type="HAMAP-Rule" id="MF_00252"/>
    </source>
</evidence>
<protein>
    <recommendedName>
        <fullName evidence="9">Lysine--tRNA ligase</fullName>
        <ecNumber evidence="9">6.1.1.6</ecNumber>
    </recommendedName>
    <alternativeName>
        <fullName evidence="9">Lysyl-tRNA synthetase</fullName>
        <shortName evidence="9">LysRS</shortName>
    </alternativeName>
</protein>
<feature type="binding site" evidence="9">
    <location>
        <position position="451"/>
    </location>
    <ligand>
        <name>Mg(2+)</name>
        <dbReference type="ChEBI" id="CHEBI:18420"/>
        <label>2</label>
    </ligand>
</feature>
<feature type="domain" description="TRNA-binding" evidence="14">
    <location>
        <begin position="576"/>
        <end position="681"/>
    </location>
</feature>
<dbReference type="InterPro" id="IPR012340">
    <property type="entry name" value="NA-bd_OB-fold"/>
</dbReference>
<dbReference type="InterPro" id="IPR044136">
    <property type="entry name" value="Lys-tRNA-ligase_II_N"/>
</dbReference>
<comment type="caution">
    <text evidence="15">The sequence shown here is derived from an EMBL/GenBank/DDBJ whole genome shotgun (WGS) entry which is preliminary data.</text>
</comment>
<evidence type="ECO:0000313" key="16">
    <source>
        <dbReference type="Proteomes" id="UP000449249"/>
    </source>
</evidence>
<dbReference type="GO" id="GO:0006431">
    <property type="term" value="P:methionyl-tRNA aminoacylation"/>
    <property type="evidence" value="ECO:0007669"/>
    <property type="project" value="InterPro"/>
</dbReference>
<evidence type="ECO:0000256" key="4">
    <source>
        <dbReference type="ARBA" id="ARBA00022741"/>
    </source>
</evidence>
<name>A0A6N9JWE4_9FIRM</name>
<evidence type="ECO:0000256" key="11">
    <source>
        <dbReference type="RuleBase" id="RU000336"/>
    </source>
</evidence>
<evidence type="ECO:0000256" key="10">
    <source>
        <dbReference type="PROSITE-ProRule" id="PRU00209"/>
    </source>
</evidence>
<dbReference type="AlphaFoldDB" id="A0A6N9JWE4"/>
<dbReference type="GO" id="GO:0004825">
    <property type="term" value="F:methionine-tRNA ligase activity"/>
    <property type="evidence" value="ECO:0007669"/>
    <property type="project" value="InterPro"/>
</dbReference>
<dbReference type="Gene3D" id="3.30.930.10">
    <property type="entry name" value="Bira Bifunctional Protein, Domain 2"/>
    <property type="match status" value="1"/>
</dbReference>
<dbReference type="GO" id="GO:0005524">
    <property type="term" value="F:ATP binding"/>
    <property type="evidence" value="ECO:0007669"/>
    <property type="project" value="UniProtKB-UniRule"/>
</dbReference>
<dbReference type="InterPro" id="IPR004365">
    <property type="entry name" value="NA-bd_OB_tRNA"/>
</dbReference>
<dbReference type="NCBIfam" id="TIGR00499">
    <property type="entry name" value="lysS_bact"/>
    <property type="match status" value="1"/>
</dbReference>
<dbReference type="Pfam" id="PF01588">
    <property type="entry name" value="tRNA_bind"/>
    <property type="match status" value="1"/>
</dbReference>
<sequence length="681" mass="77597">MAKQQNNGQEQDVNQLRKVRRDKLAELQQNGKDPFKITKFDQTHHSLEVKSLYEAHEAELLKDHHTPDVEGMDEEQAKEVLKKDYEERRSIMDANPIHVAIAGRMMFKRVMGKASFCNIQDLQGSIQVYVARDAIGTESYADFKRSDIGDIFGLEGFAFRTRTGEISIHAEKMTLLSKSLQILPEKFHGLTDTDTRYRQRYVDLIMNPESKETFIKRSQILKEIRNFLDGRGFMEVETPMLVSNAGGAAARPFETHYNALNEDVKLRISLELYLKRLIVGGLERVYEIGRVFRNEGVDTRHNPEFTLMELYQAYTDYEGMMELTESMFRYLAEKVCGSAMISYNGTVIDMAKPFERISMIDAVKKYAGVDFSEVKTDEEAKALADKHHVEYEERHKKGDILNLFFDEFCEEKMIQPTFVTDHPIEISPLTKKNPEDPNYVERFELYVYGREMCNAYSELNDPIDQRERFAAQEEAFAAGDEEANHTDEDFLNALEIGMPPTGGIGYGIDRLVMLLTDAQAIRDVLLFPTMKSLDADKKASKTSEAAPAEAEKPVEKIDFSKVKVEPLFEEMVDFDTFSKSDFRAVKVKACEAVKKSKKLLQFTLDDGTGTDRTILSGIHAYYEPEELVGKTLIAITNLPPRAMMGIDSCGMLLSAIHEEEGEEKLHLLMVDNHIPAGAKLY</sequence>
<comment type="subunit">
    <text evidence="9">Homodimer.</text>
</comment>
<evidence type="ECO:0000256" key="3">
    <source>
        <dbReference type="ARBA" id="ARBA00022723"/>
    </source>
</evidence>
<dbReference type="SUPFAM" id="SSF55681">
    <property type="entry name" value="Class II aaRS and biotin synthetases"/>
    <property type="match status" value="1"/>
</dbReference>
<dbReference type="InterPro" id="IPR002547">
    <property type="entry name" value="tRNA-bd_dom"/>
</dbReference>
<dbReference type="RefSeq" id="WP_161170192.1">
    <property type="nucleotide sequence ID" value="NZ_WWSF01000006.1"/>
</dbReference>
<keyword evidence="7 9" id="KW-0030">Aminoacyl-tRNA synthetase</keyword>
<feature type="binding site" evidence="9">
    <location>
        <position position="451"/>
    </location>
    <ligand>
        <name>Mg(2+)</name>
        <dbReference type="ChEBI" id="CHEBI:18420"/>
        <label>1</label>
    </ligand>
</feature>
<evidence type="ECO:0000256" key="2">
    <source>
        <dbReference type="ARBA" id="ARBA00022598"/>
    </source>
</evidence>
<evidence type="ECO:0000259" key="13">
    <source>
        <dbReference type="PROSITE" id="PS50862"/>
    </source>
</evidence>
<accession>A0A6N9JWE4</accession>
<dbReference type="Gene3D" id="2.40.50.140">
    <property type="entry name" value="Nucleic acid-binding proteins"/>
    <property type="match status" value="2"/>
</dbReference>
<dbReference type="InterPro" id="IPR004495">
    <property type="entry name" value="Met-tRNA-synth_bsu_C"/>
</dbReference>
<dbReference type="CDD" id="cd04322">
    <property type="entry name" value="LysRS_N"/>
    <property type="match status" value="1"/>
</dbReference>
<dbReference type="Pfam" id="PF01336">
    <property type="entry name" value="tRNA_anti-codon"/>
    <property type="match status" value="1"/>
</dbReference>
<dbReference type="CDD" id="cd02800">
    <property type="entry name" value="tRNA_bind_EcMetRS_like"/>
    <property type="match status" value="1"/>
</dbReference>
<dbReference type="SUPFAM" id="SSF50249">
    <property type="entry name" value="Nucleic acid-binding proteins"/>
    <property type="match status" value="2"/>
</dbReference>
<feature type="region of interest" description="Disordered" evidence="12">
    <location>
        <begin position="1"/>
        <end position="20"/>
    </location>
</feature>
<evidence type="ECO:0000256" key="5">
    <source>
        <dbReference type="ARBA" id="ARBA00022840"/>
    </source>
</evidence>
<feature type="binding site" evidence="9">
    <location>
        <position position="444"/>
    </location>
    <ligand>
        <name>Mg(2+)</name>
        <dbReference type="ChEBI" id="CHEBI:18420"/>
        <label>1</label>
    </ligand>
</feature>
<gene>
    <name evidence="9 15" type="primary">lysS</name>
    <name evidence="15" type="ORF">GT576_09525</name>
</gene>
<dbReference type="InterPro" id="IPR004364">
    <property type="entry name" value="Aa-tRNA-synt_II"/>
</dbReference>
<keyword evidence="6 10" id="KW-0694">RNA-binding</keyword>
<dbReference type="Pfam" id="PF00152">
    <property type="entry name" value="tRNA-synt_2"/>
    <property type="match status" value="1"/>
</dbReference>
<evidence type="ECO:0000256" key="1">
    <source>
        <dbReference type="ARBA" id="ARBA00022555"/>
    </source>
</evidence>
<dbReference type="EC" id="6.1.1.6" evidence="9"/>
<dbReference type="GO" id="GO:0016740">
    <property type="term" value="F:transferase activity"/>
    <property type="evidence" value="ECO:0007669"/>
    <property type="project" value="UniProtKB-ARBA"/>
</dbReference>
<keyword evidence="2 9" id="KW-0436">Ligase</keyword>
<evidence type="ECO:0000256" key="6">
    <source>
        <dbReference type="ARBA" id="ARBA00022884"/>
    </source>
</evidence>
<dbReference type="PROSITE" id="PS50886">
    <property type="entry name" value="TRBD"/>
    <property type="match status" value="1"/>
</dbReference>
<keyword evidence="9" id="KW-0963">Cytoplasm</keyword>
<comment type="cofactor">
    <cofactor evidence="9 11">
        <name>Mg(2+)</name>
        <dbReference type="ChEBI" id="CHEBI:18420"/>
    </cofactor>
    <text evidence="9 11">Binds 3 Mg(2+) ions per subunit.</text>
</comment>
<keyword evidence="9 11" id="KW-0460">Magnesium</keyword>
<dbReference type="PANTHER" id="PTHR42918">
    <property type="entry name" value="LYSYL-TRNA SYNTHETASE"/>
    <property type="match status" value="1"/>
</dbReference>
<feature type="compositionally biased region" description="Polar residues" evidence="12">
    <location>
        <begin position="1"/>
        <end position="14"/>
    </location>
</feature>
<dbReference type="PROSITE" id="PS50862">
    <property type="entry name" value="AA_TRNA_LIGASE_II"/>
    <property type="match status" value="1"/>
</dbReference>
<feature type="domain" description="Aminoacyl-transfer RNA synthetases class-II family profile" evidence="13">
    <location>
        <begin position="217"/>
        <end position="528"/>
    </location>
</feature>
<comment type="similarity">
    <text evidence="9">Belongs to the class-II aminoacyl-tRNA synthetase family.</text>
</comment>
<dbReference type="InterPro" id="IPR002313">
    <property type="entry name" value="Lys-tRNA-ligase_II"/>
</dbReference>
<dbReference type="GO" id="GO:0000287">
    <property type="term" value="F:magnesium ion binding"/>
    <property type="evidence" value="ECO:0007669"/>
    <property type="project" value="UniProtKB-UniRule"/>
</dbReference>